<dbReference type="Proteomes" id="UP000078555">
    <property type="component" value="Unassembled WGS sequence"/>
</dbReference>
<evidence type="ECO:0000313" key="2">
    <source>
        <dbReference type="EMBL" id="SBT46171.1"/>
    </source>
</evidence>
<evidence type="ECO:0000313" key="3">
    <source>
        <dbReference type="EMBL" id="SBT46777.1"/>
    </source>
</evidence>
<dbReference type="EMBL" id="FLRD01000138">
    <property type="protein sequence ID" value="SBT46171.1"/>
    <property type="molecule type" value="Genomic_DNA"/>
</dbReference>
<keyword evidence="5" id="KW-1185">Reference proteome</keyword>
<name>A0A1A8ZSB8_PLAOA</name>
<dbReference type="AlphaFoldDB" id="A0A1A8ZSB8"/>
<feature type="region of interest" description="Disordered" evidence="1">
    <location>
        <begin position="1"/>
        <end position="23"/>
    </location>
</feature>
<evidence type="ECO:0000313" key="5">
    <source>
        <dbReference type="Proteomes" id="UP000078555"/>
    </source>
</evidence>
<sequence>MRRGEPAPYGTFSLRKGNKKGTGTQFDILKEKGKSYKFVAYNFENSGGNAVSVAEGRKKEHSGKLKGR</sequence>
<protein>
    <submittedName>
        <fullName evidence="3">Uncharacterized protein</fullName>
    </submittedName>
</protein>
<gene>
    <name evidence="2" type="ORF">POVWA1_053350</name>
    <name evidence="3" type="ORF">POVWA2_052620</name>
</gene>
<evidence type="ECO:0000313" key="4">
    <source>
        <dbReference type="Proteomes" id="UP000078550"/>
    </source>
</evidence>
<proteinExistence type="predicted"/>
<dbReference type="Proteomes" id="UP000078550">
    <property type="component" value="Unassembled WGS sequence"/>
</dbReference>
<evidence type="ECO:0000256" key="1">
    <source>
        <dbReference type="SAM" id="MobiDB-lite"/>
    </source>
</evidence>
<reference evidence="4 5" key="2">
    <citation type="submission" date="2016-05" db="EMBL/GenBank/DDBJ databases">
        <authorList>
            <person name="Naeem Raeece"/>
        </authorList>
    </citation>
    <scope>NUCLEOTIDE SEQUENCE [LARGE SCALE GENOMIC DNA]</scope>
</reference>
<organism evidence="3 4">
    <name type="scientific">Plasmodium ovale wallikeri</name>
    <dbReference type="NCBI Taxonomy" id="864142"/>
    <lineage>
        <taxon>Eukaryota</taxon>
        <taxon>Sar</taxon>
        <taxon>Alveolata</taxon>
        <taxon>Apicomplexa</taxon>
        <taxon>Aconoidasida</taxon>
        <taxon>Haemosporida</taxon>
        <taxon>Plasmodiidae</taxon>
        <taxon>Plasmodium</taxon>
        <taxon>Plasmodium (Plasmodium)</taxon>
    </lineage>
</organism>
<dbReference type="EMBL" id="FLRE01000185">
    <property type="protein sequence ID" value="SBT46777.1"/>
    <property type="molecule type" value="Genomic_DNA"/>
</dbReference>
<accession>A0A1A8ZSB8</accession>
<reference evidence="3" key="1">
    <citation type="submission" date="2016-05" db="EMBL/GenBank/DDBJ databases">
        <authorList>
            <person name="Lavstsen T."/>
            <person name="Jespersen J.S."/>
        </authorList>
    </citation>
    <scope>NUCLEOTIDE SEQUENCE [LARGE SCALE GENOMIC DNA]</scope>
</reference>